<dbReference type="Pfam" id="PF00172">
    <property type="entry name" value="Zn_clus"/>
    <property type="match status" value="1"/>
</dbReference>
<dbReference type="Proteomes" id="UP000827549">
    <property type="component" value="Chromosome 7"/>
</dbReference>
<keyword evidence="3" id="KW-0805">Transcription regulation</keyword>
<gene>
    <name evidence="8" type="primary">DEP6</name>
    <name evidence="8" type="ORF">LOC62_07G009112</name>
</gene>
<dbReference type="GO" id="GO:0000981">
    <property type="term" value="F:DNA-binding transcription factor activity, RNA polymerase II-specific"/>
    <property type="evidence" value="ECO:0007669"/>
    <property type="project" value="InterPro"/>
</dbReference>
<evidence type="ECO:0000256" key="3">
    <source>
        <dbReference type="ARBA" id="ARBA00023015"/>
    </source>
</evidence>
<comment type="subcellular location">
    <subcellularLocation>
        <location evidence="1">Nucleus</location>
    </subcellularLocation>
</comment>
<dbReference type="GO" id="GO:0006351">
    <property type="term" value="P:DNA-templated transcription"/>
    <property type="evidence" value="ECO:0007669"/>
    <property type="project" value="InterPro"/>
</dbReference>
<dbReference type="Gene3D" id="4.10.240.10">
    <property type="entry name" value="Zn(2)-C6 fungal-type DNA-binding domain"/>
    <property type="match status" value="1"/>
</dbReference>
<name>A0AAF0YJ56_9TREE</name>
<accession>A0AAF0YJ56</accession>
<evidence type="ECO:0000259" key="7">
    <source>
        <dbReference type="PROSITE" id="PS50048"/>
    </source>
</evidence>
<dbReference type="InterPro" id="IPR001138">
    <property type="entry name" value="Zn2Cys6_DnaBD"/>
</dbReference>
<evidence type="ECO:0000256" key="4">
    <source>
        <dbReference type="ARBA" id="ARBA00023163"/>
    </source>
</evidence>
<dbReference type="PANTHER" id="PTHR47338:SF29">
    <property type="entry name" value="ZN(2)-C6 FUNGAL-TYPE DOMAIN-CONTAINING PROTEIN"/>
    <property type="match status" value="1"/>
</dbReference>
<dbReference type="PROSITE" id="PS50048">
    <property type="entry name" value="ZN2_CY6_FUNGAL_2"/>
    <property type="match status" value="1"/>
</dbReference>
<dbReference type="GO" id="GO:0003677">
    <property type="term" value="F:DNA binding"/>
    <property type="evidence" value="ECO:0007669"/>
    <property type="project" value="InterPro"/>
</dbReference>
<dbReference type="SMART" id="SM00066">
    <property type="entry name" value="GAL4"/>
    <property type="match status" value="1"/>
</dbReference>
<evidence type="ECO:0000256" key="2">
    <source>
        <dbReference type="ARBA" id="ARBA00022723"/>
    </source>
</evidence>
<dbReference type="PROSITE" id="PS00463">
    <property type="entry name" value="ZN2_CY6_FUNGAL_1"/>
    <property type="match status" value="1"/>
</dbReference>
<evidence type="ECO:0000256" key="6">
    <source>
        <dbReference type="SAM" id="MobiDB-lite"/>
    </source>
</evidence>
<keyword evidence="9" id="KW-1185">Reference proteome</keyword>
<dbReference type="InterPro" id="IPR007219">
    <property type="entry name" value="XnlR_reg_dom"/>
</dbReference>
<dbReference type="EMBL" id="CP086720">
    <property type="protein sequence ID" value="WOO85611.1"/>
    <property type="molecule type" value="Genomic_DNA"/>
</dbReference>
<protein>
    <submittedName>
        <fullName evidence="8">Depudecin biosynthesis cluster-specific transcription activator DEP6</fullName>
    </submittedName>
</protein>
<feature type="region of interest" description="Disordered" evidence="6">
    <location>
        <begin position="1"/>
        <end position="25"/>
    </location>
</feature>
<keyword evidence="2" id="KW-0479">Metal-binding</keyword>
<dbReference type="GeneID" id="87812275"/>
<feature type="compositionally biased region" description="Polar residues" evidence="6">
    <location>
        <begin position="61"/>
        <end position="84"/>
    </location>
</feature>
<feature type="region of interest" description="Disordered" evidence="6">
    <location>
        <begin position="156"/>
        <end position="192"/>
    </location>
</feature>
<evidence type="ECO:0000313" key="9">
    <source>
        <dbReference type="Proteomes" id="UP000827549"/>
    </source>
</evidence>
<dbReference type="PANTHER" id="PTHR47338">
    <property type="entry name" value="ZN(II)2CYS6 TRANSCRIPTION FACTOR (EUROFUNG)-RELATED"/>
    <property type="match status" value="1"/>
</dbReference>
<keyword evidence="5" id="KW-0539">Nucleus</keyword>
<dbReference type="SUPFAM" id="SSF57701">
    <property type="entry name" value="Zn2/Cys6 DNA-binding domain"/>
    <property type="match status" value="1"/>
</dbReference>
<dbReference type="CDD" id="cd12148">
    <property type="entry name" value="fungal_TF_MHR"/>
    <property type="match status" value="1"/>
</dbReference>
<dbReference type="RefSeq" id="XP_062631637.1">
    <property type="nucleotide sequence ID" value="XM_062775653.1"/>
</dbReference>
<feature type="region of interest" description="Disordered" evidence="6">
    <location>
        <begin position="61"/>
        <end position="96"/>
    </location>
</feature>
<dbReference type="GO" id="GO:0008270">
    <property type="term" value="F:zinc ion binding"/>
    <property type="evidence" value="ECO:0007669"/>
    <property type="project" value="InterPro"/>
</dbReference>
<dbReference type="AlphaFoldDB" id="A0AAF0YJ56"/>
<keyword evidence="4" id="KW-0804">Transcription</keyword>
<dbReference type="InterPro" id="IPR036864">
    <property type="entry name" value="Zn2-C6_fun-type_DNA-bd_sf"/>
</dbReference>
<dbReference type="SMART" id="SM00906">
    <property type="entry name" value="Fungal_trans"/>
    <property type="match status" value="1"/>
</dbReference>
<feature type="domain" description="Zn(2)-C6 fungal-type" evidence="7">
    <location>
        <begin position="105"/>
        <end position="135"/>
    </location>
</feature>
<evidence type="ECO:0000256" key="5">
    <source>
        <dbReference type="ARBA" id="ARBA00023242"/>
    </source>
</evidence>
<proteinExistence type="predicted"/>
<evidence type="ECO:0000313" key="8">
    <source>
        <dbReference type="EMBL" id="WOO85611.1"/>
    </source>
</evidence>
<reference evidence="8" key="1">
    <citation type="submission" date="2023-10" db="EMBL/GenBank/DDBJ databases">
        <authorList>
            <person name="Noh H."/>
        </authorList>
    </citation>
    <scope>NUCLEOTIDE SEQUENCE</scope>
    <source>
        <strain evidence="8">DUCC4014</strain>
    </source>
</reference>
<dbReference type="GO" id="GO:0005634">
    <property type="term" value="C:nucleus"/>
    <property type="evidence" value="ECO:0007669"/>
    <property type="project" value="UniProtKB-SubCell"/>
</dbReference>
<organism evidence="8 9">
    <name type="scientific">Vanrija pseudolonga</name>
    <dbReference type="NCBI Taxonomy" id="143232"/>
    <lineage>
        <taxon>Eukaryota</taxon>
        <taxon>Fungi</taxon>
        <taxon>Dikarya</taxon>
        <taxon>Basidiomycota</taxon>
        <taxon>Agaricomycotina</taxon>
        <taxon>Tremellomycetes</taxon>
        <taxon>Trichosporonales</taxon>
        <taxon>Trichosporonaceae</taxon>
        <taxon>Vanrija</taxon>
    </lineage>
</organism>
<dbReference type="InterPro" id="IPR050815">
    <property type="entry name" value="TF_fung"/>
</dbReference>
<sequence>MSELYDDAQLLSRGAEASTASDPNTDAASAALDTLFSSAAQGNYNLEIAIDPSLSNSAPAAVTANDQAASTADQPASNNGTPPASTGPIKAKGTSRANMLARGGACEFCKRRKLRCSAEVPSCASCRRTGRDCVYSQKKQRSRVRVLEDKLADLERRLEKGPGSGPASAESSTAVGSSAAPPHFISPDSVHTATPPTGVDLFPLGLDSASLSIQDLGFAAASTKRAEPDLMTLADAAAIDTDGDPFQGLDPATVATELVRAVIENQKGGWGEKIMAHLLQLYSQPPPLRMLHWLMPPTTFFARINGHSQSPPPHPAFIAAIVPPLLTISPSSILSSRATVAAVTDALMPPSRALAQHALTNLDPRLLDLVAAAALRSVILAMTGRFVDSWNENATCVSLAWAAGLGKLGGVAESFVPSTSRPADRAQRVAREKRLRHVRLKGQITAPARNAQDVAERIQLFWCVYLVDKSNAVGWNWPSAIIDDEITTPLPQTSYDTVSALCDNTTLEDFLSGRVVGGEDDGPLCRQVKYIALVHAASRQLDTPVSVATPARTAHLLRITKKYMATLRPWKPASREEAIAETVKNETWMGLHITLLMLYIHQEIDALSEDEEIEARDKAIEAGLKMCSCFDTAFAAGDTELARYDLIALFLWYITGRAFLSFSEQLRTSDPKRSAEIRSKIDLVVDATHKMSKRLKLAEVHELQLQNVILGTETMIGEWQRPDNLDL</sequence>
<evidence type="ECO:0000256" key="1">
    <source>
        <dbReference type="ARBA" id="ARBA00004123"/>
    </source>
</evidence>
<dbReference type="CDD" id="cd00067">
    <property type="entry name" value="GAL4"/>
    <property type="match status" value="1"/>
</dbReference>